<dbReference type="InterPro" id="IPR004681">
    <property type="entry name" value="TRAP_DctM"/>
</dbReference>
<name>A0A174WP06_FLAPL</name>
<evidence type="ECO:0000256" key="3">
    <source>
        <dbReference type="ARBA" id="ARBA00022519"/>
    </source>
</evidence>
<keyword evidence="2" id="KW-1003">Cell membrane</keyword>
<dbReference type="Pfam" id="PF06808">
    <property type="entry name" value="DctM"/>
    <property type="match status" value="1"/>
</dbReference>
<keyword evidence="5" id="KW-1133">Transmembrane helix</keyword>
<protein>
    <submittedName>
        <fullName evidence="8">Neu5Ac permease</fullName>
    </submittedName>
</protein>
<accession>A0A174WP06</accession>
<dbReference type="NCBIfam" id="TIGR00786">
    <property type="entry name" value="dctM"/>
    <property type="match status" value="1"/>
</dbReference>
<dbReference type="GO" id="GO:0022857">
    <property type="term" value="F:transmembrane transporter activity"/>
    <property type="evidence" value="ECO:0007669"/>
    <property type="project" value="TreeGrafter"/>
</dbReference>
<dbReference type="RefSeq" id="WP_009261471.1">
    <property type="nucleotide sequence ID" value="NZ_CP084007.1"/>
</dbReference>
<gene>
    <name evidence="8" type="primary">siaT_2</name>
    <name evidence="8" type="ORF">ERS852411_00932</name>
</gene>
<sequence length="435" mass="46044">MDATTVGLLGIVALLVLIFMGMNIGMALMAVGFFGFAIMTNFKAAISVLSTVPSTQAGSYSMIVVPLFILMGSFAYRARLSSGLFDFTKKWLSRVPGNLACATIAACAGFGAICGSTPATCATMGAVSLPEMRKDGYDDRLSTGSIAFGGTLGILIPPSTPMILYAVLTTSSVNALFSAGILPGILQAGLGIITVVIWCKVCPGIAPPTSKCSWKERFLSIKEILGVVILFGLVLGGMFSGWFSVAQAAAIGSFLAMLMMIFPGRTFTKNNVLDAIKECTGTFAMTFFIVIGASVFSSFLAITQLPMTLAATIENMHVSKYIILALITLIYVFLGMIMDAMAMMMMTVPIFFPIVTALGFDPIWFGVYVILVMNFGSISPPVGMCCFVVKGIDRKLSLGTIFKGVLPFIGTLFVAIALLVIFPQIATVVPNLLGL</sequence>
<evidence type="ECO:0000313" key="8">
    <source>
        <dbReference type="EMBL" id="CUO07794.1"/>
    </source>
</evidence>
<keyword evidence="6" id="KW-0472">Membrane</keyword>
<proteinExistence type="predicted"/>
<dbReference type="GO" id="GO:0005886">
    <property type="term" value="C:plasma membrane"/>
    <property type="evidence" value="ECO:0007669"/>
    <property type="project" value="UniProtKB-SubCell"/>
</dbReference>
<dbReference type="EMBL" id="CYZT01000042">
    <property type="protein sequence ID" value="CUO07794.1"/>
    <property type="molecule type" value="Genomic_DNA"/>
</dbReference>
<dbReference type="PIRSF" id="PIRSF006066">
    <property type="entry name" value="HI0050"/>
    <property type="match status" value="1"/>
</dbReference>
<evidence type="ECO:0000256" key="2">
    <source>
        <dbReference type="ARBA" id="ARBA00022475"/>
    </source>
</evidence>
<reference evidence="8 9" key="1">
    <citation type="submission" date="2015-09" db="EMBL/GenBank/DDBJ databases">
        <authorList>
            <consortium name="Pathogen Informatics"/>
        </authorList>
    </citation>
    <scope>NUCLEOTIDE SEQUENCE [LARGE SCALE GENOMIC DNA]</scope>
    <source>
        <strain evidence="8 9">2789STDY5608854</strain>
    </source>
</reference>
<evidence type="ECO:0000256" key="5">
    <source>
        <dbReference type="ARBA" id="ARBA00022989"/>
    </source>
</evidence>
<evidence type="ECO:0000256" key="6">
    <source>
        <dbReference type="ARBA" id="ARBA00023136"/>
    </source>
</evidence>
<dbReference type="PANTHER" id="PTHR33362">
    <property type="entry name" value="SIALIC ACID TRAP TRANSPORTER PERMEASE PROTEIN SIAT-RELATED"/>
    <property type="match status" value="1"/>
</dbReference>
<dbReference type="AlphaFoldDB" id="A0A174WP06"/>
<evidence type="ECO:0000313" key="9">
    <source>
        <dbReference type="Proteomes" id="UP000095746"/>
    </source>
</evidence>
<feature type="domain" description="TRAP C4-dicarboxylate transport system permease DctM subunit" evidence="7">
    <location>
        <begin position="11"/>
        <end position="425"/>
    </location>
</feature>
<keyword evidence="3" id="KW-0997">Cell inner membrane</keyword>
<dbReference type="InterPro" id="IPR010656">
    <property type="entry name" value="DctM"/>
</dbReference>
<evidence type="ECO:0000256" key="4">
    <source>
        <dbReference type="ARBA" id="ARBA00022692"/>
    </source>
</evidence>
<evidence type="ECO:0000256" key="1">
    <source>
        <dbReference type="ARBA" id="ARBA00004429"/>
    </source>
</evidence>
<evidence type="ECO:0000259" key="7">
    <source>
        <dbReference type="Pfam" id="PF06808"/>
    </source>
</evidence>
<keyword evidence="4" id="KW-0812">Transmembrane</keyword>
<dbReference type="Proteomes" id="UP000095746">
    <property type="component" value="Unassembled WGS sequence"/>
</dbReference>
<comment type="subcellular location">
    <subcellularLocation>
        <location evidence="1">Cell inner membrane</location>
        <topology evidence="1">Multi-pass membrane protein</topology>
    </subcellularLocation>
</comment>
<dbReference type="PANTHER" id="PTHR33362:SF5">
    <property type="entry name" value="C4-DICARBOXYLATE TRAP TRANSPORTER LARGE PERMEASE PROTEIN DCTM"/>
    <property type="match status" value="1"/>
</dbReference>
<organism evidence="8 9">
    <name type="scientific">Flavonifractor plautii</name>
    <name type="common">Fusobacterium plautii</name>
    <dbReference type="NCBI Taxonomy" id="292800"/>
    <lineage>
        <taxon>Bacteria</taxon>
        <taxon>Bacillati</taxon>
        <taxon>Bacillota</taxon>
        <taxon>Clostridia</taxon>
        <taxon>Eubacteriales</taxon>
        <taxon>Oscillospiraceae</taxon>
        <taxon>Flavonifractor</taxon>
    </lineage>
</organism>